<dbReference type="InterPro" id="IPR052523">
    <property type="entry name" value="Trichothecene_AcTrans"/>
</dbReference>
<dbReference type="Pfam" id="PF00583">
    <property type="entry name" value="Acetyltransf_1"/>
    <property type="match status" value="1"/>
</dbReference>
<dbReference type="EMBL" id="UINC01193415">
    <property type="protein sequence ID" value="SVE09026.1"/>
    <property type="molecule type" value="Genomic_DNA"/>
</dbReference>
<dbReference type="InterPro" id="IPR016181">
    <property type="entry name" value="Acyl_CoA_acyltransferase"/>
</dbReference>
<dbReference type="Gene3D" id="3.40.630.30">
    <property type="match status" value="1"/>
</dbReference>
<feature type="domain" description="N-acetyltransferase" evidence="1">
    <location>
        <begin position="4"/>
        <end position="142"/>
    </location>
</feature>
<evidence type="ECO:0000313" key="2">
    <source>
        <dbReference type="EMBL" id="SVE09026.1"/>
    </source>
</evidence>
<proteinExistence type="predicted"/>
<reference evidence="2" key="1">
    <citation type="submission" date="2018-05" db="EMBL/GenBank/DDBJ databases">
        <authorList>
            <person name="Lanie J.A."/>
            <person name="Ng W.-L."/>
            <person name="Kazmierczak K.M."/>
            <person name="Andrzejewski T.M."/>
            <person name="Davidsen T.M."/>
            <person name="Wayne K.J."/>
            <person name="Tettelin H."/>
            <person name="Glass J.I."/>
            <person name="Rusch D."/>
            <person name="Podicherti R."/>
            <person name="Tsui H.-C.T."/>
            <person name="Winkler M.E."/>
        </authorList>
    </citation>
    <scope>NUCLEOTIDE SEQUENCE</scope>
</reference>
<evidence type="ECO:0000259" key="1">
    <source>
        <dbReference type="PROSITE" id="PS51186"/>
    </source>
</evidence>
<name>A0A383AM79_9ZZZZ</name>
<organism evidence="2">
    <name type="scientific">marine metagenome</name>
    <dbReference type="NCBI Taxonomy" id="408172"/>
    <lineage>
        <taxon>unclassified sequences</taxon>
        <taxon>metagenomes</taxon>
        <taxon>ecological metagenomes</taxon>
    </lineage>
</organism>
<dbReference type="PANTHER" id="PTHR42791">
    <property type="entry name" value="GNAT FAMILY ACETYLTRANSFERASE"/>
    <property type="match status" value="1"/>
</dbReference>
<gene>
    <name evidence="2" type="ORF">METZ01_LOCUS461880</name>
</gene>
<sequence>MMNITLRQARPEDVDWLDEFYEGLMRPYVELTHDWDEKRFREIYNTEIISIIQLDGEDIGMLKIEKRKDHIYLGDIQLKEAFQRRGIGTSLIRDVIEKAKADGLPLRLRVLKENPVVELYNRLGFVKTKEFKHCHELEWSAQTVEAANEAKPHS</sequence>
<dbReference type="CDD" id="cd04301">
    <property type="entry name" value="NAT_SF"/>
    <property type="match status" value="1"/>
</dbReference>
<dbReference type="AlphaFoldDB" id="A0A383AM79"/>
<dbReference type="SUPFAM" id="SSF55729">
    <property type="entry name" value="Acyl-CoA N-acyltransferases (Nat)"/>
    <property type="match status" value="1"/>
</dbReference>
<dbReference type="InterPro" id="IPR000182">
    <property type="entry name" value="GNAT_dom"/>
</dbReference>
<dbReference type="PANTHER" id="PTHR42791:SF1">
    <property type="entry name" value="N-ACETYLTRANSFERASE DOMAIN-CONTAINING PROTEIN"/>
    <property type="match status" value="1"/>
</dbReference>
<accession>A0A383AM79</accession>
<protein>
    <recommendedName>
        <fullName evidence="1">N-acetyltransferase domain-containing protein</fullName>
    </recommendedName>
</protein>
<dbReference type="PROSITE" id="PS51186">
    <property type="entry name" value="GNAT"/>
    <property type="match status" value="1"/>
</dbReference>
<dbReference type="GO" id="GO:0016747">
    <property type="term" value="F:acyltransferase activity, transferring groups other than amino-acyl groups"/>
    <property type="evidence" value="ECO:0007669"/>
    <property type="project" value="InterPro"/>
</dbReference>